<feature type="signal peptide" evidence="1">
    <location>
        <begin position="1"/>
        <end position="24"/>
    </location>
</feature>
<evidence type="ECO:0000259" key="2">
    <source>
        <dbReference type="Pfam" id="PF13767"/>
    </source>
</evidence>
<reference evidence="3" key="1">
    <citation type="submission" date="2019-08" db="EMBL/GenBank/DDBJ databases">
        <title>Carotenoids and Carotenoid Binding Proteins in the Halophilic Cyanobacterium Euhalothece sp. ZM00.</title>
        <authorList>
            <person name="Cho S.M."/>
            <person name="Song J.Y."/>
            <person name="Park Y.-I."/>
        </authorList>
    </citation>
    <scope>NUCLEOTIDE SEQUENCE [LARGE SCALE GENOMIC DNA]</scope>
    <source>
        <strain evidence="3">Z-M001</strain>
    </source>
</reference>
<proteinExistence type="predicted"/>
<dbReference type="AlphaFoldDB" id="A0A5B8NHK1"/>
<evidence type="ECO:0000313" key="4">
    <source>
        <dbReference type="Proteomes" id="UP000318453"/>
    </source>
</evidence>
<sequence>MLKSFPIISIILLLFLTFSPPALAQNPISIAQAPQAPKIEAATDISSQELEEFATAIQQLEAIQTESREQVGQIIEDEGLTAQQFRDILEAQRDPEIENEASEEELQQFENATEQLVQIQREAQVDMREAVEATGLKVERFQAIFAAVREQPELREQVQQIIQDQE</sequence>
<dbReference type="OrthoDB" id="427719at2"/>
<feature type="chain" id="PRO_5023097089" evidence="1">
    <location>
        <begin position="25"/>
        <end position="166"/>
    </location>
</feature>
<keyword evidence="4" id="KW-1185">Reference proteome</keyword>
<evidence type="ECO:0000313" key="3">
    <source>
        <dbReference type="EMBL" id="QDZ38703.1"/>
    </source>
</evidence>
<dbReference type="RefSeq" id="WP_146294314.1">
    <property type="nucleotide sequence ID" value="NZ_CP042326.1"/>
</dbReference>
<gene>
    <name evidence="3" type="ORF">FRE64_01335</name>
</gene>
<dbReference type="KEGG" id="enn:FRE64_01335"/>
<organism evidence="3 4">
    <name type="scientific">Euhalothece natronophila Z-M001</name>
    <dbReference type="NCBI Taxonomy" id="522448"/>
    <lineage>
        <taxon>Bacteria</taxon>
        <taxon>Bacillati</taxon>
        <taxon>Cyanobacteriota</taxon>
        <taxon>Cyanophyceae</taxon>
        <taxon>Oscillatoriophycideae</taxon>
        <taxon>Chroococcales</taxon>
        <taxon>Halothecacae</taxon>
        <taxon>Halothece cluster</taxon>
        <taxon>Euhalothece</taxon>
    </lineage>
</organism>
<dbReference type="InterPro" id="IPR025433">
    <property type="entry name" value="DUF4168"/>
</dbReference>
<accession>A0A5B8NHK1</accession>
<feature type="domain" description="DUF4168" evidence="2">
    <location>
        <begin position="101"/>
        <end position="158"/>
    </location>
</feature>
<dbReference type="Pfam" id="PF13767">
    <property type="entry name" value="DUF4168"/>
    <property type="match status" value="2"/>
</dbReference>
<keyword evidence="1" id="KW-0732">Signal</keyword>
<feature type="domain" description="DUF4168" evidence="2">
    <location>
        <begin position="41"/>
        <end position="99"/>
    </location>
</feature>
<evidence type="ECO:0000256" key="1">
    <source>
        <dbReference type="SAM" id="SignalP"/>
    </source>
</evidence>
<dbReference type="EMBL" id="CP042326">
    <property type="protein sequence ID" value="QDZ38703.1"/>
    <property type="molecule type" value="Genomic_DNA"/>
</dbReference>
<name>A0A5B8NHK1_9CHRO</name>
<protein>
    <submittedName>
        <fullName evidence="3">DUF4168 domain-containing protein</fullName>
    </submittedName>
</protein>
<dbReference type="Proteomes" id="UP000318453">
    <property type="component" value="Chromosome"/>
</dbReference>